<evidence type="ECO:0000313" key="3">
    <source>
        <dbReference type="Proteomes" id="UP000031737"/>
    </source>
</evidence>
<evidence type="ECO:0008006" key="4">
    <source>
        <dbReference type="Google" id="ProtNLM"/>
    </source>
</evidence>
<reference evidence="2 3" key="1">
    <citation type="submission" date="2013-07" db="EMBL/GenBank/DDBJ databases">
        <authorList>
            <person name="Stoco P.H."/>
            <person name="Wagner G."/>
            <person name="Gerber A."/>
            <person name="Zaha A."/>
            <person name="Thompson C."/>
            <person name="Bartholomeu D.C."/>
            <person name="Luckemeyer D.D."/>
            <person name="Bahia D."/>
            <person name="Loreto E."/>
            <person name="Prestes E.B."/>
            <person name="Lima F.M."/>
            <person name="Rodrigues-Luiz G."/>
            <person name="Vallejo G.A."/>
            <person name="Filho J.F."/>
            <person name="Monteiro K.M."/>
            <person name="Tyler K.M."/>
            <person name="de Almeida L.G."/>
            <person name="Ortiz M.F."/>
            <person name="Siervo M.A."/>
            <person name="de Moraes M.H."/>
            <person name="Cunha O.L."/>
            <person name="Mendonca-Neto R."/>
            <person name="Silva R."/>
            <person name="Teixeira S.M."/>
            <person name="Murta S.M."/>
            <person name="Sincero T.C."/>
            <person name="Mendes T.A."/>
            <person name="Urmenyi T.P."/>
            <person name="Silva V.G."/>
            <person name="da Rocha W.D."/>
            <person name="Andersson B."/>
            <person name="Romanha A.J."/>
            <person name="Steindel M."/>
            <person name="de Vasconcelos A.T."/>
            <person name="Grisard E.C."/>
        </authorList>
    </citation>
    <scope>NUCLEOTIDE SEQUENCE [LARGE SCALE GENOMIC DNA]</scope>
    <source>
        <strain evidence="2 3">SC58</strain>
    </source>
</reference>
<organism evidence="2 3">
    <name type="scientific">Trypanosoma rangeli SC58</name>
    <dbReference type="NCBI Taxonomy" id="429131"/>
    <lineage>
        <taxon>Eukaryota</taxon>
        <taxon>Discoba</taxon>
        <taxon>Euglenozoa</taxon>
        <taxon>Kinetoplastea</taxon>
        <taxon>Metakinetoplastina</taxon>
        <taxon>Trypanosomatida</taxon>
        <taxon>Trypanosomatidae</taxon>
        <taxon>Trypanosoma</taxon>
        <taxon>Herpetosoma</taxon>
    </lineage>
</organism>
<feature type="region of interest" description="Disordered" evidence="1">
    <location>
        <begin position="1"/>
        <end position="33"/>
    </location>
</feature>
<dbReference type="InterPro" id="IPR036020">
    <property type="entry name" value="WW_dom_sf"/>
</dbReference>
<evidence type="ECO:0000313" key="2">
    <source>
        <dbReference type="EMBL" id="ESL11389.1"/>
    </source>
</evidence>
<evidence type="ECO:0000256" key="1">
    <source>
        <dbReference type="SAM" id="MobiDB-lite"/>
    </source>
</evidence>
<dbReference type="AlphaFoldDB" id="A0A061J902"/>
<protein>
    <recommendedName>
        <fullName evidence="4">WW domain-containing protein</fullName>
    </recommendedName>
</protein>
<name>A0A061J902_TRYRA</name>
<dbReference type="EMBL" id="AUPL01000862">
    <property type="protein sequence ID" value="ESL11389.1"/>
    <property type="molecule type" value="Genomic_DNA"/>
</dbReference>
<dbReference type="VEuPathDB" id="TriTrypDB:TRSC58_00862"/>
<dbReference type="SUPFAM" id="SSF51045">
    <property type="entry name" value="WW domain"/>
    <property type="match status" value="1"/>
</dbReference>
<comment type="caution">
    <text evidence="2">The sequence shown here is derived from an EMBL/GenBank/DDBJ whole genome shotgun (WGS) entry which is preliminary data.</text>
</comment>
<sequence length="103" mass="11988">MSRRGFPVHRERSPENVEERSSRPRTENRMPVTELGVPLLQSADEISEEALYALMCPNDGEPLPPGWEKVVYHGTVVYLDHVAREAHEVRPWEVWRRRSEAAR</sequence>
<accession>A0A061J902</accession>
<dbReference type="Gene3D" id="2.20.70.10">
    <property type="match status" value="1"/>
</dbReference>
<dbReference type="Proteomes" id="UP000031737">
    <property type="component" value="Unassembled WGS sequence"/>
</dbReference>
<gene>
    <name evidence="2" type="ORF">TRSC58_00862</name>
</gene>
<keyword evidence="3" id="KW-1185">Reference proteome</keyword>
<dbReference type="OrthoDB" id="238414at2759"/>
<feature type="compositionally biased region" description="Basic and acidic residues" evidence="1">
    <location>
        <begin position="8"/>
        <end position="28"/>
    </location>
</feature>
<proteinExistence type="predicted"/>